<evidence type="ECO:0000313" key="2">
    <source>
        <dbReference type="Proteomes" id="UP000219338"/>
    </source>
</evidence>
<dbReference type="OrthoDB" id="2864842at2759"/>
<organism evidence="1 2">
    <name type="scientific">Armillaria ostoyae</name>
    <name type="common">Armillaria root rot fungus</name>
    <dbReference type="NCBI Taxonomy" id="47428"/>
    <lineage>
        <taxon>Eukaryota</taxon>
        <taxon>Fungi</taxon>
        <taxon>Dikarya</taxon>
        <taxon>Basidiomycota</taxon>
        <taxon>Agaricomycotina</taxon>
        <taxon>Agaricomycetes</taxon>
        <taxon>Agaricomycetidae</taxon>
        <taxon>Agaricales</taxon>
        <taxon>Marasmiineae</taxon>
        <taxon>Physalacriaceae</taxon>
        <taxon>Armillaria</taxon>
    </lineage>
</organism>
<dbReference type="Proteomes" id="UP000219338">
    <property type="component" value="Unassembled WGS sequence"/>
</dbReference>
<sequence>MALIHKQYHSTTHRLTIPLEQILQGPNGNLEGAAYLQDVVVAFERINDQQVGNFFSPLLSGTRSTTIVEAGSKGRPWQCFDLQIGHGSKPLPFLTIDVCKGIQGTLMDTRASRGYSLLFCMYYHVSKDRNLVASQVASFRTDQSTANGFVKDTSLPTSTILRALHACITNSTIFPSWIASDDVDISKIWCYAITDSSIVLDGRLDGRVQNSPTFSDLQRDGQVVLCPLRNFVIGKDYRVTFPLIFLKTIIPKERIPPRSLIPKDCGPLLKAFKDAAWDSQPLKNFLPLDASCEQAHRLIDLCGPIDVSLDRLEARPHDMVKKAFRLGKRGCFGWRSALGTGSWD</sequence>
<gene>
    <name evidence="1" type="ORF">ARMOST_06560</name>
</gene>
<accession>A0A284R3D6</accession>
<dbReference type="EMBL" id="FUEG01000004">
    <property type="protein sequence ID" value="SJL03212.1"/>
    <property type="molecule type" value="Genomic_DNA"/>
</dbReference>
<evidence type="ECO:0000313" key="1">
    <source>
        <dbReference type="EMBL" id="SJL03212.1"/>
    </source>
</evidence>
<proteinExistence type="predicted"/>
<dbReference type="AlphaFoldDB" id="A0A284R3D6"/>
<reference evidence="2" key="1">
    <citation type="journal article" date="2017" name="Nat. Ecol. Evol.">
        <title>Genome expansion and lineage-specific genetic innovations in the forest pathogenic fungi Armillaria.</title>
        <authorList>
            <person name="Sipos G."/>
            <person name="Prasanna A.N."/>
            <person name="Walter M.C."/>
            <person name="O'Connor E."/>
            <person name="Balint B."/>
            <person name="Krizsan K."/>
            <person name="Kiss B."/>
            <person name="Hess J."/>
            <person name="Varga T."/>
            <person name="Slot J."/>
            <person name="Riley R."/>
            <person name="Boka B."/>
            <person name="Rigling D."/>
            <person name="Barry K."/>
            <person name="Lee J."/>
            <person name="Mihaltcheva S."/>
            <person name="LaButti K."/>
            <person name="Lipzen A."/>
            <person name="Waldron R."/>
            <person name="Moloney N.M."/>
            <person name="Sperisen C."/>
            <person name="Kredics L."/>
            <person name="Vagvoelgyi C."/>
            <person name="Patrignani A."/>
            <person name="Fitzpatrick D."/>
            <person name="Nagy I."/>
            <person name="Doyle S."/>
            <person name="Anderson J.B."/>
            <person name="Grigoriev I.V."/>
            <person name="Gueldener U."/>
            <person name="Muensterkoetter M."/>
            <person name="Nagy L.G."/>
        </authorList>
    </citation>
    <scope>NUCLEOTIDE SEQUENCE [LARGE SCALE GENOMIC DNA]</scope>
    <source>
        <strain evidence="2">C18/9</strain>
    </source>
</reference>
<protein>
    <submittedName>
        <fullName evidence="1">Uncharacterized protein</fullName>
    </submittedName>
</protein>
<keyword evidence="2" id="KW-1185">Reference proteome</keyword>
<name>A0A284R3D6_ARMOS</name>